<dbReference type="GO" id="GO:0006310">
    <property type="term" value="P:DNA recombination"/>
    <property type="evidence" value="ECO:0007669"/>
    <property type="project" value="UniProtKB-KW"/>
</dbReference>
<feature type="domain" description="Tyr recombinase" evidence="2">
    <location>
        <begin position="3"/>
        <end position="93"/>
    </location>
</feature>
<dbReference type="PROSITE" id="PS51898">
    <property type="entry name" value="TYR_RECOMBINASE"/>
    <property type="match status" value="1"/>
</dbReference>
<keyword evidence="1" id="KW-0233">DNA recombination</keyword>
<dbReference type="GO" id="GO:0003677">
    <property type="term" value="F:DNA binding"/>
    <property type="evidence" value="ECO:0007669"/>
    <property type="project" value="InterPro"/>
</dbReference>
<proteinExistence type="predicted"/>
<comment type="caution">
    <text evidence="3">The sequence shown here is derived from an EMBL/GenBank/DDBJ whole genome shotgun (WGS) entry which is preliminary data.</text>
</comment>
<dbReference type="Pfam" id="PF00589">
    <property type="entry name" value="Phage_integrase"/>
    <property type="match status" value="1"/>
</dbReference>
<evidence type="ECO:0000259" key="2">
    <source>
        <dbReference type="PROSITE" id="PS51898"/>
    </source>
</evidence>
<sequence length="93" mass="10950">MSTRRKYLTQSEVERLLETAKTSGNPERDYCLIYMSFIHGFRVSEVRHLRLSDLDLNEGSLYIHRLKQGFSTTHPLLGKEVRAIKAWLKVRRT</sequence>
<organism evidence="3">
    <name type="scientific">Salmonella enterica</name>
    <name type="common">Salmonella choleraesuis</name>
    <dbReference type="NCBI Taxonomy" id="28901"/>
    <lineage>
        <taxon>Bacteria</taxon>
        <taxon>Pseudomonadati</taxon>
        <taxon>Pseudomonadota</taxon>
        <taxon>Gammaproteobacteria</taxon>
        <taxon>Enterobacterales</taxon>
        <taxon>Enterobacteriaceae</taxon>
        <taxon>Salmonella</taxon>
    </lineage>
</organism>
<feature type="non-terminal residue" evidence="3">
    <location>
        <position position="93"/>
    </location>
</feature>
<reference evidence="3" key="1">
    <citation type="journal article" date="2018" name="Genome Biol.">
        <title>SKESA: strategic k-mer extension for scrupulous assemblies.</title>
        <authorList>
            <person name="Souvorov A."/>
            <person name="Agarwala R."/>
            <person name="Lipman D.J."/>
        </authorList>
    </citation>
    <scope>NUCLEOTIDE SEQUENCE</scope>
    <source>
        <strain evidence="3">MA.S/20050497</strain>
    </source>
</reference>
<name>A0A761QNZ1_SALER</name>
<dbReference type="SUPFAM" id="SSF56349">
    <property type="entry name" value="DNA breaking-rejoining enzymes"/>
    <property type="match status" value="1"/>
</dbReference>
<evidence type="ECO:0000313" key="3">
    <source>
        <dbReference type="EMBL" id="HAG3150170.1"/>
    </source>
</evidence>
<protein>
    <submittedName>
        <fullName evidence="3">Tyrosine-type recombinase/integrase</fullName>
    </submittedName>
</protein>
<evidence type="ECO:0000256" key="1">
    <source>
        <dbReference type="ARBA" id="ARBA00023172"/>
    </source>
</evidence>
<dbReference type="InterPro" id="IPR011010">
    <property type="entry name" value="DNA_brk_join_enz"/>
</dbReference>
<gene>
    <name evidence="3" type="ORF">G8Z18_004933</name>
</gene>
<accession>A0A761QNZ1</accession>
<dbReference type="EMBL" id="DAAXYS010000131">
    <property type="protein sequence ID" value="HAG3150170.1"/>
    <property type="molecule type" value="Genomic_DNA"/>
</dbReference>
<dbReference type="InterPro" id="IPR013762">
    <property type="entry name" value="Integrase-like_cat_sf"/>
</dbReference>
<dbReference type="Gene3D" id="1.10.443.10">
    <property type="entry name" value="Intergrase catalytic core"/>
    <property type="match status" value="1"/>
</dbReference>
<dbReference type="GO" id="GO:0015074">
    <property type="term" value="P:DNA integration"/>
    <property type="evidence" value="ECO:0007669"/>
    <property type="project" value="InterPro"/>
</dbReference>
<reference evidence="3" key="2">
    <citation type="submission" date="2020-02" db="EMBL/GenBank/DDBJ databases">
        <authorList>
            <consortium name="NCBI Pathogen Detection Project"/>
        </authorList>
    </citation>
    <scope>NUCLEOTIDE SEQUENCE</scope>
    <source>
        <strain evidence="3">MA.S/20050497</strain>
    </source>
</reference>
<dbReference type="InterPro" id="IPR002104">
    <property type="entry name" value="Integrase_catalytic"/>
</dbReference>
<dbReference type="AlphaFoldDB" id="A0A761QNZ1"/>